<evidence type="ECO:0008006" key="4">
    <source>
        <dbReference type="Google" id="ProtNLM"/>
    </source>
</evidence>
<protein>
    <recommendedName>
        <fullName evidence="4">Secreted protein</fullName>
    </recommendedName>
</protein>
<feature type="signal peptide" evidence="1">
    <location>
        <begin position="1"/>
        <end position="27"/>
    </location>
</feature>
<gene>
    <name evidence="2" type="ORF">ACFPZN_23105</name>
</gene>
<keyword evidence="3" id="KW-1185">Reference proteome</keyword>
<dbReference type="RefSeq" id="WP_378284178.1">
    <property type="nucleotide sequence ID" value="NZ_JBHSON010000032.1"/>
</dbReference>
<evidence type="ECO:0000313" key="2">
    <source>
        <dbReference type="EMBL" id="MFC5748515.1"/>
    </source>
</evidence>
<evidence type="ECO:0000313" key="3">
    <source>
        <dbReference type="Proteomes" id="UP001596074"/>
    </source>
</evidence>
<sequence>MKNLTKAVTIGIGVAAASVVLAPPAFAVNFIRDIGDGTVRYTDDTNQMCLQADNTLGTAWVEVAMSRQGGGGVPVIIRDHNVDHPGATCRLLDIPENVTYQAEYRSYWEGRGTPIRGVFLFTT</sequence>
<accession>A0ABW1A5J5</accession>
<proteinExistence type="predicted"/>
<organism evidence="2 3">
    <name type="scientific">Actinomadura rugatobispora</name>
    <dbReference type="NCBI Taxonomy" id="1994"/>
    <lineage>
        <taxon>Bacteria</taxon>
        <taxon>Bacillati</taxon>
        <taxon>Actinomycetota</taxon>
        <taxon>Actinomycetes</taxon>
        <taxon>Streptosporangiales</taxon>
        <taxon>Thermomonosporaceae</taxon>
        <taxon>Actinomadura</taxon>
    </lineage>
</organism>
<keyword evidence="1" id="KW-0732">Signal</keyword>
<reference evidence="3" key="1">
    <citation type="journal article" date="2019" name="Int. J. Syst. Evol. Microbiol.">
        <title>The Global Catalogue of Microorganisms (GCM) 10K type strain sequencing project: providing services to taxonomists for standard genome sequencing and annotation.</title>
        <authorList>
            <consortium name="The Broad Institute Genomics Platform"/>
            <consortium name="The Broad Institute Genome Sequencing Center for Infectious Disease"/>
            <person name="Wu L."/>
            <person name="Ma J."/>
        </authorList>
    </citation>
    <scope>NUCLEOTIDE SEQUENCE [LARGE SCALE GENOMIC DNA]</scope>
    <source>
        <strain evidence="3">KCTC 42087</strain>
    </source>
</reference>
<evidence type="ECO:0000256" key="1">
    <source>
        <dbReference type="SAM" id="SignalP"/>
    </source>
</evidence>
<name>A0ABW1A5J5_9ACTN</name>
<feature type="chain" id="PRO_5046674853" description="Secreted protein" evidence="1">
    <location>
        <begin position="28"/>
        <end position="123"/>
    </location>
</feature>
<comment type="caution">
    <text evidence="2">The sequence shown here is derived from an EMBL/GenBank/DDBJ whole genome shotgun (WGS) entry which is preliminary data.</text>
</comment>
<dbReference type="Proteomes" id="UP001596074">
    <property type="component" value="Unassembled WGS sequence"/>
</dbReference>
<dbReference type="EMBL" id="JBHSON010000032">
    <property type="protein sequence ID" value="MFC5748515.1"/>
    <property type="molecule type" value="Genomic_DNA"/>
</dbReference>